<evidence type="ECO:0000256" key="1">
    <source>
        <dbReference type="ARBA" id="ARBA00022801"/>
    </source>
</evidence>
<dbReference type="PANTHER" id="PTHR48081">
    <property type="entry name" value="AB HYDROLASE SUPERFAMILY PROTEIN C4A8.06C"/>
    <property type="match status" value="1"/>
</dbReference>
<gene>
    <name evidence="3" type="primary">nlhH_1</name>
    <name evidence="3" type="ORF">PCO31010_00968</name>
</gene>
<dbReference type="PANTHER" id="PTHR48081:SF8">
    <property type="entry name" value="ALPHA_BETA HYDROLASE FOLD-3 DOMAIN-CONTAINING PROTEIN-RELATED"/>
    <property type="match status" value="1"/>
</dbReference>
<dbReference type="OrthoDB" id="9794445at2"/>
<feature type="domain" description="Alpha/beta hydrolase fold-3" evidence="2">
    <location>
        <begin position="35"/>
        <end position="235"/>
    </location>
</feature>
<name>A0A5E4SP54_9BURK</name>
<dbReference type="Pfam" id="PF07859">
    <property type="entry name" value="Abhydrolase_3"/>
    <property type="match status" value="1"/>
</dbReference>
<dbReference type="EC" id="3.1.1.1" evidence="3"/>
<sequence length="262" mass="28298">MESQFDITDVTIDGYLQRIPLRSYRPHVPARLPVVLCFHGGGFVGGELRDSAELAARLARSLPAWVVDVGYSLAPHFPFPAASEDAYLALKWAVTNASAYGASLTRLAAVGVEAGGNIAASLAAIARDRSYLKLQAQVLISPLLDPSMTRLTGRMSVSNEGRARDCAQHYRAYLPTISDRIHPYAAPLESKRLAQLPPTLVVSAEHDLFRAEGEAYASELIPAGVPVVATRHRGVGAEALTRHTPAIEEVVAFLRQHLSDAR</sequence>
<protein>
    <submittedName>
        <fullName evidence="3">Carboxylesterase NlhH</fullName>
        <ecNumber evidence="3">3.1.1.1</ecNumber>
    </submittedName>
</protein>
<evidence type="ECO:0000313" key="3">
    <source>
        <dbReference type="EMBL" id="VVD77626.1"/>
    </source>
</evidence>
<organism evidence="3 4">
    <name type="scientific">Pandoraea commovens</name>
    <dbReference type="NCBI Taxonomy" id="2508289"/>
    <lineage>
        <taxon>Bacteria</taxon>
        <taxon>Pseudomonadati</taxon>
        <taxon>Pseudomonadota</taxon>
        <taxon>Betaproteobacteria</taxon>
        <taxon>Burkholderiales</taxon>
        <taxon>Burkholderiaceae</taxon>
        <taxon>Pandoraea</taxon>
    </lineage>
</organism>
<dbReference type="InterPro" id="IPR050300">
    <property type="entry name" value="GDXG_lipolytic_enzyme"/>
</dbReference>
<keyword evidence="1 3" id="KW-0378">Hydrolase</keyword>
<dbReference type="SUPFAM" id="SSF53474">
    <property type="entry name" value="alpha/beta-Hydrolases"/>
    <property type="match status" value="1"/>
</dbReference>
<dbReference type="Gene3D" id="3.40.50.1820">
    <property type="entry name" value="alpha/beta hydrolase"/>
    <property type="match status" value="1"/>
</dbReference>
<accession>A0A5E4SP54</accession>
<dbReference type="EMBL" id="CABPSA010000001">
    <property type="protein sequence ID" value="VVD77626.1"/>
    <property type="molecule type" value="Genomic_DNA"/>
</dbReference>
<dbReference type="InterPro" id="IPR029058">
    <property type="entry name" value="AB_hydrolase_fold"/>
</dbReference>
<dbReference type="RefSeq" id="WP_150663179.1">
    <property type="nucleotide sequence ID" value="NZ_CABPSA010000001.1"/>
</dbReference>
<evidence type="ECO:0000313" key="4">
    <source>
        <dbReference type="Proteomes" id="UP000343335"/>
    </source>
</evidence>
<dbReference type="GO" id="GO:0106435">
    <property type="term" value="F:carboxylesterase activity"/>
    <property type="evidence" value="ECO:0007669"/>
    <property type="project" value="UniProtKB-EC"/>
</dbReference>
<reference evidence="3 4" key="1">
    <citation type="submission" date="2019-08" db="EMBL/GenBank/DDBJ databases">
        <authorList>
            <person name="Peeters C."/>
        </authorList>
    </citation>
    <scope>NUCLEOTIDE SEQUENCE [LARGE SCALE GENOMIC DNA]</scope>
    <source>
        <strain evidence="3 4">LMG 31010</strain>
    </source>
</reference>
<dbReference type="InterPro" id="IPR013094">
    <property type="entry name" value="AB_hydrolase_3"/>
</dbReference>
<evidence type="ECO:0000259" key="2">
    <source>
        <dbReference type="Pfam" id="PF07859"/>
    </source>
</evidence>
<dbReference type="AlphaFoldDB" id="A0A5E4SP54"/>
<proteinExistence type="predicted"/>
<dbReference type="Proteomes" id="UP000343335">
    <property type="component" value="Unassembled WGS sequence"/>
</dbReference>